<dbReference type="AlphaFoldDB" id="A0A517WGV1"/>
<keyword evidence="2" id="KW-0472">Membrane</keyword>
<dbReference type="RefSeq" id="WP_145042245.1">
    <property type="nucleotide sequence ID" value="NZ_CP036347.1"/>
</dbReference>
<dbReference type="SMART" id="SM00564">
    <property type="entry name" value="PQQ"/>
    <property type="match status" value="2"/>
</dbReference>
<dbReference type="InterPro" id="IPR015943">
    <property type="entry name" value="WD40/YVTN_repeat-like_dom_sf"/>
</dbReference>
<evidence type="ECO:0000259" key="3">
    <source>
        <dbReference type="Pfam" id="PF13360"/>
    </source>
</evidence>
<feature type="region of interest" description="Disordered" evidence="1">
    <location>
        <begin position="1"/>
        <end position="22"/>
    </location>
</feature>
<dbReference type="InterPro" id="IPR011047">
    <property type="entry name" value="Quinoprotein_ADH-like_sf"/>
</dbReference>
<protein>
    <submittedName>
        <fullName evidence="4">Outer membrane biogenesis protein BamB</fullName>
    </submittedName>
</protein>
<sequence length="602" mass="66891">MSTNPEDLAEASESMMEAESTDQQTKRDSLRWWPALFIVIVMLILRLLPMFFESPPLPVMMLGLMGPSVAGLLLLPWWLFASRAAIREKLIGLAGLFFIGGMAVMFDHSSIIGMPIMMYQLPVGMAAFALPLILLSRRSSYRLRAALLGTLLGFGAWDLMRFDGVTGEFGAEFSYRWAPTSEDEYLKSLATTEESNSGESPDAGQYQTINTENALWPEFKGRNRNNVISGVSLEENWDQHSPRLIWKTLVGPGWSSFSVADNRLFTQEQRGKSEAILCLDAESGDIVWAYEYPGRFWESIGGAGPRATPTIGDDALYCAGADGTVVCLEPNTGKLIWKRNLRTDADRKPPMWGWSSSPLVVNSKVIVYAGGDNDKGVIAYDASTGDIVWSVASGDHSYSSPQLAEFHGVQGILMVSNEGLQFLDLQDGHIIWNHAWKTETHRVLQPLVNGNSVLFAGNMSDGTRRVSVSRLGDEWQVLEDWTSHSMRPQYNDFVLYEGHVYGFDFSIFASINLETGKKNWKRGRYGNGQVVLLEDEGQLLVTSETGEIVLLKASPEGLNELARFPAIEGKTWNHPVLIGDRLYLRNGEVAACYQMPIKSSKE</sequence>
<gene>
    <name evidence="4" type="ORF">V6x_42040</name>
</gene>
<dbReference type="SUPFAM" id="SSF50998">
    <property type="entry name" value="Quinoprotein alcohol dehydrogenase-like"/>
    <property type="match status" value="1"/>
</dbReference>
<proteinExistence type="predicted"/>
<dbReference type="PANTHER" id="PTHR34512">
    <property type="entry name" value="CELL SURFACE PROTEIN"/>
    <property type="match status" value="1"/>
</dbReference>
<reference evidence="4 5" key="1">
    <citation type="submission" date="2019-02" db="EMBL/GenBank/DDBJ databases">
        <title>Deep-cultivation of Planctomycetes and their phenomic and genomic characterization uncovers novel biology.</title>
        <authorList>
            <person name="Wiegand S."/>
            <person name="Jogler M."/>
            <person name="Boedeker C."/>
            <person name="Pinto D."/>
            <person name="Vollmers J."/>
            <person name="Rivas-Marin E."/>
            <person name="Kohn T."/>
            <person name="Peeters S.H."/>
            <person name="Heuer A."/>
            <person name="Rast P."/>
            <person name="Oberbeckmann S."/>
            <person name="Bunk B."/>
            <person name="Jeske O."/>
            <person name="Meyerdierks A."/>
            <person name="Storesund J.E."/>
            <person name="Kallscheuer N."/>
            <person name="Luecker S."/>
            <person name="Lage O.M."/>
            <person name="Pohl T."/>
            <person name="Merkel B.J."/>
            <person name="Hornburger P."/>
            <person name="Mueller R.-W."/>
            <person name="Bruemmer F."/>
            <person name="Labrenz M."/>
            <person name="Spormann A.M."/>
            <person name="Op den Camp H."/>
            <person name="Overmann J."/>
            <person name="Amann R."/>
            <person name="Jetten M.S.M."/>
            <person name="Mascher T."/>
            <person name="Medema M.H."/>
            <person name="Devos D.P."/>
            <person name="Kaster A.-K."/>
            <person name="Ovreas L."/>
            <person name="Rohde M."/>
            <person name="Galperin M.Y."/>
            <person name="Jogler C."/>
        </authorList>
    </citation>
    <scope>NUCLEOTIDE SEQUENCE [LARGE SCALE GENOMIC DNA]</scope>
    <source>
        <strain evidence="4 5">V6</strain>
    </source>
</reference>
<dbReference type="EMBL" id="CP036347">
    <property type="protein sequence ID" value="QDU04476.1"/>
    <property type="molecule type" value="Genomic_DNA"/>
</dbReference>
<evidence type="ECO:0000313" key="5">
    <source>
        <dbReference type="Proteomes" id="UP000320722"/>
    </source>
</evidence>
<dbReference type="Pfam" id="PF13360">
    <property type="entry name" value="PQQ_2"/>
    <property type="match status" value="1"/>
</dbReference>
<keyword evidence="2" id="KW-1133">Transmembrane helix</keyword>
<dbReference type="PANTHER" id="PTHR34512:SF30">
    <property type="entry name" value="OUTER MEMBRANE PROTEIN ASSEMBLY FACTOR BAMB"/>
    <property type="match status" value="1"/>
</dbReference>
<dbReference type="InterPro" id="IPR002372">
    <property type="entry name" value="PQQ_rpt_dom"/>
</dbReference>
<feature type="transmembrane region" description="Helical" evidence="2">
    <location>
        <begin position="90"/>
        <end position="106"/>
    </location>
</feature>
<feature type="domain" description="Pyrrolo-quinoline quinone repeat" evidence="3">
    <location>
        <begin position="301"/>
        <end position="521"/>
    </location>
</feature>
<dbReference type="Gene3D" id="2.130.10.10">
    <property type="entry name" value="YVTN repeat-like/Quinoprotein amine dehydrogenase"/>
    <property type="match status" value="2"/>
</dbReference>
<feature type="transmembrane region" description="Helical" evidence="2">
    <location>
        <begin position="32"/>
        <end position="52"/>
    </location>
</feature>
<keyword evidence="2" id="KW-0812">Transmembrane</keyword>
<dbReference type="Proteomes" id="UP000320722">
    <property type="component" value="Chromosome"/>
</dbReference>
<organism evidence="4 5">
    <name type="scientific">Gimesia chilikensis</name>
    <dbReference type="NCBI Taxonomy" id="2605989"/>
    <lineage>
        <taxon>Bacteria</taxon>
        <taxon>Pseudomonadati</taxon>
        <taxon>Planctomycetota</taxon>
        <taxon>Planctomycetia</taxon>
        <taxon>Planctomycetales</taxon>
        <taxon>Planctomycetaceae</taxon>
        <taxon>Gimesia</taxon>
    </lineage>
</organism>
<feature type="transmembrane region" description="Helical" evidence="2">
    <location>
        <begin position="58"/>
        <end position="78"/>
    </location>
</feature>
<evidence type="ECO:0000313" key="4">
    <source>
        <dbReference type="EMBL" id="QDU04476.1"/>
    </source>
</evidence>
<evidence type="ECO:0000256" key="1">
    <source>
        <dbReference type="SAM" id="MobiDB-lite"/>
    </source>
</evidence>
<accession>A0A517WGV1</accession>
<dbReference type="InterPro" id="IPR018391">
    <property type="entry name" value="PQQ_b-propeller_rpt"/>
</dbReference>
<feature type="transmembrane region" description="Helical" evidence="2">
    <location>
        <begin position="112"/>
        <end position="135"/>
    </location>
</feature>
<evidence type="ECO:0000256" key="2">
    <source>
        <dbReference type="SAM" id="Phobius"/>
    </source>
</evidence>
<name>A0A517WGV1_9PLAN</name>